<keyword evidence="9 18" id="KW-0999">Mitochondrion inner membrane</keyword>
<keyword evidence="16 18" id="KW-0472">Membrane</keyword>
<name>A0A8A6C318_9HYME</name>
<evidence type="ECO:0000256" key="14">
    <source>
        <dbReference type="ARBA" id="ARBA00023075"/>
    </source>
</evidence>
<evidence type="ECO:0000256" key="17">
    <source>
        <dbReference type="ARBA" id="ARBA00049551"/>
    </source>
</evidence>
<sequence length="345" mass="40659">MTNKFFIKINLKTYKMNYLKLMFIMIMIMSTMITLNSSSWLNSWMGLEINLMSFLPLMMNFSKSIKLSNSMMIYFMIQASASSILLMMILLMKMELIINNFWLLNILQLSILMKLGASPFHWWITKVTLNIDWINMFLLLTWQKIAPLFILLMINFNSMIYIFSLFSVISGAILGLNQSMIKLMLTYSSINQLGWMLMILNLNLMLLIIYLIIYSLINLMICLNFKLNNLVYLNQLIKNNNFNIYNKIICLSLFLSLAGLPPLLGFLPKLFSLIIMIKNNLIFESFLFSIMSIISLSFYMNPLMSMMLINKINNKWKLNNFYLNIIMINLLMSLIIFILFMFYFF</sequence>
<evidence type="ECO:0000256" key="15">
    <source>
        <dbReference type="ARBA" id="ARBA00023128"/>
    </source>
</evidence>
<dbReference type="InterPro" id="IPR003917">
    <property type="entry name" value="NADH_UbQ_OxRdtase_chain2"/>
</dbReference>
<keyword evidence="10 18" id="KW-1278">Translocase</keyword>
<comment type="catalytic activity">
    <reaction evidence="17 18">
        <text>a ubiquinone + NADH + 5 H(+)(in) = a ubiquinol + NAD(+) + 4 H(+)(out)</text>
        <dbReference type="Rhea" id="RHEA:29091"/>
        <dbReference type="Rhea" id="RHEA-COMP:9565"/>
        <dbReference type="Rhea" id="RHEA-COMP:9566"/>
        <dbReference type="ChEBI" id="CHEBI:15378"/>
        <dbReference type="ChEBI" id="CHEBI:16389"/>
        <dbReference type="ChEBI" id="CHEBI:17976"/>
        <dbReference type="ChEBI" id="CHEBI:57540"/>
        <dbReference type="ChEBI" id="CHEBI:57945"/>
        <dbReference type="EC" id="7.1.1.2"/>
    </reaction>
</comment>
<keyword evidence="14 18" id="KW-0830">Ubiquinone</keyword>
<feature type="transmembrane region" description="Helical" evidence="18">
    <location>
        <begin position="161"/>
        <end position="181"/>
    </location>
</feature>
<dbReference type="PANTHER" id="PTHR46552:SF1">
    <property type="entry name" value="NADH-UBIQUINONE OXIDOREDUCTASE CHAIN 2"/>
    <property type="match status" value="1"/>
</dbReference>
<dbReference type="CTD" id="4536"/>
<reference evidence="20" key="1">
    <citation type="submission" date="2021-02" db="EMBL/GenBank/DDBJ databases">
        <title>The mitochondrial genome of Neostromboceros nipponicus.</title>
        <authorList>
            <person name="Niu G."/>
        </authorList>
    </citation>
    <scope>NUCLEOTIDE SEQUENCE</scope>
</reference>
<evidence type="ECO:0000256" key="3">
    <source>
        <dbReference type="ARBA" id="ARBA00007012"/>
    </source>
</evidence>
<feature type="transmembrane region" description="Helical" evidence="18">
    <location>
        <begin position="103"/>
        <end position="124"/>
    </location>
</feature>
<gene>
    <name evidence="20" type="primary">ND2</name>
</gene>
<evidence type="ECO:0000256" key="9">
    <source>
        <dbReference type="ARBA" id="ARBA00022792"/>
    </source>
</evidence>
<proteinExistence type="inferred from homology"/>
<feature type="transmembrane region" description="Helical" evidence="18">
    <location>
        <begin position="71"/>
        <end position="91"/>
    </location>
</feature>
<evidence type="ECO:0000256" key="4">
    <source>
        <dbReference type="ARBA" id="ARBA00012944"/>
    </source>
</evidence>
<feature type="transmembrane region" description="Helical" evidence="18">
    <location>
        <begin position="21"/>
        <end position="41"/>
    </location>
</feature>
<dbReference type="GO" id="GO:0006120">
    <property type="term" value="P:mitochondrial electron transport, NADH to ubiquinone"/>
    <property type="evidence" value="ECO:0007669"/>
    <property type="project" value="InterPro"/>
</dbReference>
<dbReference type="PANTHER" id="PTHR46552">
    <property type="entry name" value="NADH-UBIQUINONE OXIDOREDUCTASE CHAIN 2"/>
    <property type="match status" value="1"/>
</dbReference>
<feature type="transmembrane region" description="Helical" evidence="18">
    <location>
        <begin position="286"/>
        <end position="309"/>
    </location>
</feature>
<comment type="subcellular location">
    <subcellularLocation>
        <location evidence="2 18">Mitochondrion inner membrane</location>
        <topology evidence="2 18">Multi-pass membrane protein</topology>
    </subcellularLocation>
</comment>
<keyword evidence="12 18" id="KW-1133">Transmembrane helix</keyword>
<accession>A0A8A6C318</accession>
<keyword evidence="8 18" id="KW-0812">Transmembrane</keyword>
<evidence type="ECO:0000256" key="10">
    <source>
        <dbReference type="ARBA" id="ARBA00022967"/>
    </source>
</evidence>
<comment type="similarity">
    <text evidence="3 18">Belongs to the complex I subunit 2 family.</text>
</comment>
<keyword evidence="6" id="KW-0813">Transport</keyword>
<evidence type="ECO:0000256" key="5">
    <source>
        <dbReference type="ARBA" id="ARBA00021008"/>
    </source>
</evidence>
<dbReference type="GO" id="GO:0008137">
    <property type="term" value="F:NADH dehydrogenase (ubiquinone) activity"/>
    <property type="evidence" value="ECO:0007669"/>
    <property type="project" value="UniProtKB-EC"/>
</dbReference>
<feature type="transmembrane region" description="Helical" evidence="18">
    <location>
        <begin position="193"/>
        <end position="223"/>
    </location>
</feature>
<evidence type="ECO:0000256" key="13">
    <source>
        <dbReference type="ARBA" id="ARBA00023027"/>
    </source>
</evidence>
<dbReference type="PRINTS" id="PR01436">
    <property type="entry name" value="NADHDHGNASE2"/>
</dbReference>
<evidence type="ECO:0000256" key="12">
    <source>
        <dbReference type="ARBA" id="ARBA00022989"/>
    </source>
</evidence>
<dbReference type="AlphaFoldDB" id="A0A8A6C318"/>
<protein>
    <recommendedName>
        <fullName evidence="5 18">NADH-ubiquinone oxidoreductase chain 2</fullName>
        <ecNumber evidence="4 18">7.1.1.2</ecNumber>
    </recommendedName>
</protein>
<comment type="function">
    <text evidence="1">Core subunit of the mitochondrial membrane respiratory chain NADH dehydrogenase (Complex I) that is believed to belong to the minimal assembly required for catalysis. Complex I functions in the transfer of electrons from NADH to the respiratory chain. The immediate electron acceptor for the enzyme is believed to be ubiquinone.</text>
</comment>
<keyword evidence="7 18" id="KW-0679">Respiratory chain</keyword>
<comment type="function">
    <text evidence="18">Core subunit of the mitochondrial membrane respiratory chain NADH dehydrogenase (Complex I) which catalyzes electron transfer from NADH through the respiratory chain, using ubiquinone as an electron acceptor. Essential for the catalytic activity and assembly of complex I.</text>
</comment>
<dbReference type="GO" id="GO:0005743">
    <property type="term" value="C:mitochondrial inner membrane"/>
    <property type="evidence" value="ECO:0007669"/>
    <property type="project" value="UniProtKB-SubCell"/>
</dbReference>
<feature type="transmembrane region" description="Helical" evidence="18">
    <location>
        <begin position="321"/>
        <end position="344"/>
    </location>
</feature>
<evidence type="ECO:0000259" key="19">
    <source>
        <dbReference type="Pfam" id="PF00361"/>
    </source>
</evidence>
<dbReference type="InterPro" id="IPR050175">
    <property type="entry name" value="Complex_I_Subunit_2"/>
</dbReference>
<organism evidence="20">
    <name type="scientific">Neostromboceros nipponicus</name>
    <dbReference type="NCBI Taxonomy" id="2805799"/>
    <lineage>
        <taxon>Eukaryota</taxon>
        <taxon>Metazoa</taxon>
        <taxon>Ecdysozoa</taxon>
        <taxon>Arthropoda</taxon>
        <taxon>Hexapoda</taxon>
        <taxon>Insecta</taxon>
        <taxon>Pterygota</taxon>
        <taxon>Neoptera</taxon>
        <taxon>Endopterygota</taxon>
        <taxon>Hymenoptera</taxon>
        <taxon>Tenthredinoidea</taxon>
        <taxon>Tenthredinidae</taxon>
        <taxon>Selandriinae</taxon>
        <taxon>Neostromboceros</taxon>
    </lineage>
</organism>
<geneLocation type="mitochondrion" evidence="20"/>
<evidence type="ECO:0000256" key="18">
    <source>
        <dbReference type="RuleBase" id="RU003403"/>
    </source>
</evidence>
<keyword evidence="11 18" id="KW-0249">Electron transport</keyword>
<evidence type="ECO:0000256" key="11">
    <source>
        <dbReference type="ARBA" id="ARBA00022982"/>
    </source>
</evidence>
<keyword evidence="13 18" id="KW-0520">NAD</keyword>
<feature type="transmembrane region" description="Helical" evidence="18">
    <location>
        <begin position="136"/>
        <end position="154"/>
    </location>
</feature>
<evidence type="ECO:0000256" key="6">
    <source>
        <dbReference type="ARBA" id="ARBA00022448"/>
    </source>
</evidence>
<feature type="domain" description="NADH:quinone oxidoreductase/Mrp antiporter transmembrane" evidence="19">
    <location>
        <begin position="37"/>
        <end position="295"/>
    </location>
</feature>
<evidence type="ECO:0000256" key="8">
    <source>
        <dbReference type="ARBA" id="ARBA00022692"/>
    </source>
</evidence>
<evidence type="ECO:0000256" key="7">
    <source>
        <dbReference type="ARBA" id="ARBA00022660"/>
    </source>
</evidence>
<dbReference type="GeneID" id="69240035"/>
<evidence type="ECO:0000313" key="20">
    <source>
        <dbReference type="EMBL" id="QTH79147.1"/>
    </source>
</evidence>
<dbReference type="InterPro" id="IPR001750">
    <property type="entry name" value="ND/Mrp_TM"/>
</dbReference>
<feature type="transmembrane region" description="Helical" evidence="18">
    <location>
        <begin position="244"/>
        <end position="266"/>
    </location>
</feature>
<evidence type="ECO:0000256" key="1">
    <source>
        <dbReference type="ARBA" id="ARBA00003257"/>
    </source>
</evidence>
<dbReference type="RefSeq" id="YP_010241210.1">
    <property type="nucleotide sequence ID" value="NC_059910.1"/>
</dbReference>
<dbReference type="EC" id="7.1.1.2" evidence="4 18"/>
<evidence type="ECO:0000256" key="16">
    <source>
        <dbReference type="ARBA" id="ARBA00023136"/>
    </source>
</evidence>
<evidence type="ECO:0000256" key="2">
    <source>
        <dbReference type="ARBA" id="ARBA00004448"/>
    </source>
</evidence>
<dbReference type="EMBL" id="MW632127">
    <property type="protein sequence ID" value="QTH79147.1"/>
    <property type="molecule type" value="Genomic_DNA"/>
</dbReference>
<keyword evidence="15 18" id="KW-0496">Mitochondrion</keyword>
<dbReference type="Pfam" id="PF00361">
    <property type="entry name" value="Proton_antipo_M"/>
    <property type="match status" value="1"/>
</dbReference>